<sequence length="208" mass="23986">MKALILLPIYGYPFAGFGRVVSAMTHSLQKQDILVHLGVFGTPYDSIWPIEEFGLPPDKIFKAFPYRLSKRQRLAGIVESIFYFIHKLDYDLIIDAVYNSLIGFCDLGYVHVPSRCSFKDILKKFNVAQTFSFDRLLIRARKVVANSSWTAKLVEQEFRIKCEVLHPPIKTFTCSCHEKENIVLGLGRIAPDKNWEEFIKIAKRVKQK</sequence>
<evidence type="ECO:0008006" key="3">
    <source>
        <dbReference type="Google" id="ProtNLM"/>
    </source>
</evidence>
<dbReference type="EMBL" id="NEXD01000128">
    <property type="protein sequence ID" value="PSN82846.1"/>
    <property type="molecule type" value="Genomic_DNA"/>
</dbReference>
<evidence type="ECO:0000313" key="2">
    <source>
        <dbReference type="Proteomes" id="UP000240569"/>
    </source>
</evidence>
<organism evidence="1 2">
    <name type="scientific">Candidatus Marsarchaeota G1 archaeon BE_D</name>
    <dbReference type="NCBI Taxonomy" id="1978156"/>
    <lineage>
        <taxon>Archaea</taxon>
        <taxon>Candidatus Marsarchaeota</taxon>
        <taxon>Candidatus Marsarchaeota group 1</taxon>
    </lineage>
</organism>
<dbReference type="Proteomes" id="UP000240569">
    <property type="component" value="Unassembled WGS sequence"/>
</dbReference>
<proteinExistence type="predicted"/>
<reference evidence="1 2" key="1">
    <citation type="submission" date="2017-04" db="EMBL/GenBank/DDBJ databases">
        <title>Novel microbial lineages endemic to geothermal iron-oxide mats fill important gaps in the evolutionary history of Archaea.</title>
        <authorList>
            <person name="Jay Z.J."/>
            <person name="Beam J.P."/>
            <person name="Dlakic M."/>
            <person name="Rusch D.B."/>
            <person name="Kozubal M.A."/>
            <person name="Inskeep W.P."/>
        </authorList>
    </citation>
    <scope>NUCLEOTIDE SEQUENCE [LARGE SCALE GENOMIC DNA]</scope>
    <source>
        <strain evidence="1">BE_D</strain>
    </source>
</reference>
<name>A0A2R6A8W4_9ARCH</name>
<comment type="caution">
    <text evidence="1">The sequence shown here is derived from an EMBL/GenBank/DDBJ whole genome shotgun (WGS) entry which is preliminary data.</text>
</comment>
<dbReference type="AlphaFoldDB" id="A0A2R6A8W4"/>
<accession>A0A2R6A8W4</accession>
<protein>
    <recommendedName>
        <fullName evidence="3">Glycosyltransferase subfamily 4-like N-terminal domain-containing protein</fullName>
    </recommendedName>
</protein>
<gene>
    <name evidence="1" type="ORF">B9Q02_11190</name>
</gene>
<evidence type="ECO:0000313" key="1">
    <source>
        <dbReference type="EMBL" id="PSN82846.1"/>
    </source>
</evidence>
<dbReference type="SUPFAM" id="SSF53756">
    <property type="entry name" value="UDP-Glycosyltransferase/glycogen phosphorylase"/>
    <property type="match status" value="1"/>
</dbReference>
<dbReference type="Gene3D" id="3.40.50.2000">
    <property type="entry name" value="Glycogen Phosphorylase B"/>
    <property type="match status" value="2"/>
</dbReference>